<name>A0A1H0VWT7_9BACI</name>
<feature type="domain" description="Cell wall-active antibiotics response LiaF-like C-terminal" evidence="2">
    <location>
        <begin position="127"/>
        <end position="239"/>
    </location>
</feature>
<dbReference type="InterPro" id="IPR016975">
    <property type="entry name" value="Cell_wall_LiaF"/>
</dbReference>
<dbReference type="PIRSF" id="PIRSF031509">
    <property type="entry name" value="Cell_wall_LiaF/YvqF"/>
    <property type="match status" value="1"/>
</dbReference>
<dbReference type="InterPro" id="IPR024425">
    <property type="entry name" value="LiaF-like_C"/>
</dbReference>
<dbReference type="STRING" id="930152.SAMN05216565_1085"/>
<evidence type="ECO:0000259" key="2">
    <source>
        <dbReference type="Pfam" id="PF09922"/>
    </source>
</evidence>
<dbReference type="RefSeq" id="WP_090856079.1">
    <property type="nucleotide sequence ID" value="NZ_FNJU01000008.1"/>
</dbReference>
<dbReference type="OrthoDB" id="2351415at2"/>
<protein>
    <submittedName>
        <fullName evidence="3">Lia operon protein LiaF</fullName>
    </submittedName>
</protein>
<evidence type="ECO:0000313" key="4">
    <source>
        <dbReference type="Proteomes" id="UP000199159"/>
    </source>
</evidence>
<proteinExistence type="predicted"/>
<keyword evidence="1" id="KW-0812">Transmembrane</keyword>
<dbReference type="EMBL" id="FNJU01000008">
    <property type="protein sequence ID" value="SDP82658.1"/>
    <property type="molecule type" value="Genomic_DNA"/>
</dbReference>
<gene>
    <name evidence="3" type="ORF">SAMN05216565_1085</name>
</gene>
<dbReference type="InterPro" id="IPR047793">
    <property type="entry name" value="LiaF_C"/>
</dbReference>
<dbReference type="GO" id="GO:0016020">
    <property type="term" value="C:membrane"/>
    <property type="evidence" value="ECO:0007669"/>
    <property type="project" value="InterPro"/>
</dbReference>
<keyword evidence="4" id="KW-1185">Reference proteome</keyword>
<evidence type="ECO:0000313" key="3">
    <source>
        <dbReference type="EMBL" id="SDP82658.1"/>
    </source>
</evidence>
<feature type="transmembrane region" description="Helical" evidence="1">
    <location>
        <begin position="12"/>
        <end position="45"/>
    </location>
</feature>
<evidence type="ECO:0000256" key="1">
    <source>
        <dbReference type="SAM" id="Phobius"/>
    </source>
</evidence>
<organism evidence="3 4">
    <name type="scientific">Litchfieldia salsa</name>
    <dbReference type="NCBI Taxonomy" id="930152"/>
    <lineage>
        <taxon>Bacteria</taxon>
        <taxon>Bacillati</taxon>
        <taxon>Bacillota</taxon>
        <taxon>Bacilli</taxon>
        <taxon>Bacillales</taxon>
        <taxon>Bacillaceae</taxon>
        <taxon>Litchfieldia</taxon>
    </lineage>
</organism>
<sequence>MLPFKNDDFRSWIAMLAIVIIIIEVTFFNNGVMFSALISCLCIYFGINKYHRTIGKVVFWFGLVTIAVTILSSNAFKFLLLTIILYCAYQYFKSRKNPNQIEPVLDSSILENEPLLRKQPLFSNKLFGQIETPDHVYEWNDITLQLGIGDTVIDLSNTVLPDGESVIVIRNFAGNIKIKVPYELEVMINHSALIGTTSVFQHQEPRAYNQVITYQTVDYLTATQKIKIVTSMFYGDLEVKRV</sequence>
<keyword evidence="1" id="KW-1133">Transmembrane helix</keyword>
<feature type="transmembrane region" description="Helical" evidence="1">
    <location>
        <begin position="57"/>
        <end position="86"/>
    </location>
</feature>
<accession>A0A1H0VWT7</accession>
<dbReference type="Proteomes" id="UP000199159">
    <property type="component" value="Unassembled WGS sequence"/>
</dbReference>
<reference evidence="4" key="1">
    <citation type="submission" date="2016-10" db="EMBL/GenBank/DDBJ databases">
        <authorList>
            <person name="Varghese N."/>
            <person name="Submissions S."/>
        </authorList>
    </citation>
    <scope>NUCLEOTIDE SEQUENCE [LARGE SCALE GENOMIC DNA]</scope>
    <source>
        <strain evidence="4">IBRC-M10078</strain>
    </source>
</reference>
<dbReference type="AlphaFoldDB" id="A0A1H0VWT7"/>
<dbReference type="Pfam" id="PF09922">
    <property type="entry name" value="LiaF-like_C"/>
    <property type="match status" value="1"/>
</dbReference>
<dbReference type="NCBIfam" id="NF040535">
    <property type="entry name" value="LiaF_C_term"/>
    <property type="match status" value="1"/>
</dbReference>
<keyword evidence="1" id="KW-0472">Membrane</keyword>